<organism evidence="2 3">
    <name type="scientific">Halorubrum distributum</name>
    <dbReference type="NCBI Taxonomy" id="29283"/>
    <lineage>
        <taxon>Archaea</taxon>
        <taxon>Methanobacteriati</taxon>
        <taxon>Methanobacteriota</taxon>
        <taxon>Stenosarchaea group</taxon>
        <taxon>Halobacteria</taxon>
        <taxon>Halobacteriales</taxon>
        <taxon>Haloferacaceae</taxon>
        <taxon>Halorubrum</taxon>
        <taxon>Halorubrum distributum group</taxon>
    </lineage>
</organism>
<sequence>MPRYTDADLLDEIRRVADLPDVDGVPSEQKFADESDISSRTVRRRFGSWRAAIEQAGLGPHTQADKIPREKLIAELRWLRDEVGQIPTADQMDERGAYAYITYYERFGSWGDALEAVFGEVPDREWKHVSNAELSAELRWLAGDSDGPPTTTNVREHGAHAVSTYVDRFGSWGAALEAAGFEPPSPQGVTTAELLADVRRLSDQLGGKPTTTDVRDHGIYSLPTYYDRFDSWGDVLDAAFEGAPEDLGGNEGNADGPDADDTTDTTPSNRTHSDEDLLDEIRRVAEVADSDGAPSLSEFDEHSDIADSTIHRRFGSWNEGVAAAGFEPNPSKTPIPEEELAAELHRIRDTVGHLPTMDEMRANGSYSVSTYKNRYGSWTNALLETFDDVTEASIGDHLADRPEQGNSTRHLRLSDADLLDELRALAADLDHAPTSTELREHGSHSPNTYMERFGSWTGALEAAGIDPPSRTRISDTELLADLRRLRDELGERPISTDVDRHGEYSLATYIRRFGSWSSAVQAAFDDETGT</sequence>
<name>A0A6B1IBW4_9EURY</name>
<reference evidence="2 3" key="1">
    <citation type="submission" date="2019-11" db="EMBL/GenBank/DDBJ databases">
        <title>Genome sequences of 17 halophilic strains isolated from different environments.</title>
        <authorList>
            <person name="Furrow R.E."/>
        </authorList>
    </citation>
    <scope>NUCLEOTIDE SEQUENCE [LARGE SCALE GENOMIC DNA]</scope>
    <source>
        <strain evidence="2 3">22517_05_Cabo</strain>
    </source>
</reference>
<comment type="caution">
    <text evidence="2">The sequence shown here is derived from an EMBL/GenBank/DDBJ whole genome shotgun (WGS) entry which is preliminary data.</text>
</comment>
<dbReference type="Proteomes" id="UP000460194">
    <property type="component" value="Unassembled WGS sequence"/>
</dbReference>
<dbReference type="RefSeq" id="WP_159368646.1">
    <property type="nucleotide sequence ID" value="NZ_WMEO01000003.1"/>
</dbReference>
<accession>A0A6B1IBW4</accession>
<feature type="region of interest" description="Disordered" evidence="1">
    <location>
        <begin position="242"/>
        <end position="277"/>
    </location>
</feature>
<dbReference type="InterPro" id="IPR041025">
    <property type="entry name" value="HNH_repeat"/>
</dbReference>
<protein>
    <submittedName>
        <fullName evidence="2">Uncharacterized protein</fullName>
    </submittedName>
</protein>
<evidence type="ECO:0000313" key="2">
    <source>
        <dbReference type="EMBL" id="MYL15666.1"/>
    </source>
</evidence>
<proteinExistence type="predicted"/>
<gene>
    <name evidence="2" type="ORF">GLW36_03250</name>
</gene>
<evidence type="ECO:0000313" key="3">
    <source>
        <dbReference type="Proteomes" id="UP000460194"/>
    </source>
</evidence>
<dbReference type="Pfam" id="PF18780">
    <property type="entry name" value="HNH_repeat"/>
    <property type="match status" value="8"/>
</dbReference>
<dbReference type="AlphaFoldDB" id="A0A6B1IBW4"/>
<dbReference type="EMBL" id="WMEO01000003">
    <property type="protein sequence ID" value="MYL15666.1"/>
    <property type="molecule type" value="Genomic_DNA"/>
</dbReference>
<evidence type="ECO:0000256" key="1">
    <source>
        <dbReference type="SAM" id="MobiDB-lite"/>
    </source>
</evidence>